<protein>
    <submittedName>
        <fullName evidence="1">Uncharacterized protein</fullName>
    </submittedName>
</protein>
<proteinExistence type="predicted"/>
<name>A0A0E9QGD2_ANGAN</name>
<reference evidence="1" key="1">
    <citation type="submission" date="2014-11" db="EMBL/GenBank/DDBJ databases">
        <authorList>
            <person name="Amaro Gonzalez C."/>
        </authorList>
    </citation>
    <scope>NUCLEOTIDE SEQUENCE</scope>
</reference>
<dbReference type="AlphaFoldDB" id="A0A0E9QGD2"/>
<accession>A0A0E9QGD2</accession>
<sequence length="25" mass="2845">MSMVISPPSPPPQKIERSVFLFPFL</sequence>
<reference evidence="1" key="2">
    <citation type="journal article" date="2015" name="Fish Shellfish Immunol.">
        <title>Early steps in the European eel (Anguilla anguilla)-Vibrio vulnificus interaction in the gills: Role of the RtxA13 toxin.</title>
        <authorList>
            <person name="Callol A."/>
            <person name="Pajuelo D."/>
            <person name="Ebbesson L."/>
            <person name="Teles M."/>
            <person name="MacKenzie S."/>
            <person name="Amaro C."/>
        </authorList>
    </citation>
    <scope>NUCLEOTIDE SEQUENCE</scope>
</reference>
<evidence type="ECO:0000313" key="1">
    <source>
        <dbReference type="EMBL" id="JAH15173.1"/>
    </source>
</evidence>
<organism evidence="1">
    <name type="scientific">Anguilla anguilla</name>
    <name type="common">European freshwater eel</name>
    <name type="synonym">Muraena anguilla</name>
    <dbReference type="NCBI Taxonomy" id="7936"/>
    <lineage>
        <taxon>Eukaryota</taxon>
        <taxon>Metazoa</taxon>
        <taxon>Chordata</taxon>
        <taxon>Craniata</taxon>
        <taxon>Vertebrata</taxon>
        <taxon>Euteleostomi</taxon>
        <taxon>Actinopterygii</taxon>
        <taxon>Neopterygii</taxon>
        <taxon>Teleostei</taxon>
        <taxon>Anguilliformes</taxon>
        <taxon>Anguillidae</taxon>
        <taxon>Anguilla</taxon>
    </lineage>
</organism>
<dbReference type="EMBL" id="GBXM01093404">
    <property type="protein sequence ID" value="JAH15173.1"/>
    <property type="molecule type" value="Transcribed_RNA"/>
</dbReference>